<dbReference type="Proteomes" id="UP000447434">
    <property type="component" value="Chromosome 10"/>
</dbReference>
<evidence type="ECO:0000313" key="2">
    <source>
        <dbReference type="Proteomes" id="UP000447434"/>
    </source>
</evidence>
<keyword evidence="2" id="KW-1185">Reference proteome</keyword>
<gene>
    <name evidence="1" type="ORF">Lalb_Chr10g0100441</name>
</gene>
<name>A0A6A4PW58_LUPAL</name>
<dbReference type="EMBL" id="WOCE01000010">
    <property type="protein sequence ID" value="KAE9605733.1"/>
    <property type="molecule type" value="Genomic_DNA"/>
</dbReference>
<comment type="caution">
    <text evidence="1">The sequence shown here is derived from an EMBL/GenBank/DDBJ whole genome shotgun (WGS) entry which is preliminary data.</text>
</comment>
<accession>A0A6A4PW58</accession>
<reference evidence="2" key="1">
    <citation type="journal article" date="2020" name="Nat. Commun.">
        <title>Genome sequence of the cluster root forming white lupin.</title>
        <authorList>
            <person name="Hufnagel B."/>
            <person name="Marques A."/>
            <person name="Soriano A."/>
            <person name="Marques L."/>
            <person name="Divol F."/>
            <person name="Doumas P."/>
            <person name="Sallet E."/>
            <person name="Mancinotti D."/>
            <person name="Carrere S."/>
            <person name="Marande W."/>
            <person name="Arribat S."/>
            <person name="Keller J."/>
            <person name="Huneau C."/>
            <person name="Blein T."/>
            <person name="Aime D."/>
            <person name="Laguerre M."/>
            <person name="Taylor J."/>
            <person name="Schubert V."/>
            <person name="Nelson M."/>
            <person name="Geu-Flores F."/>
            <person name="Crespi M."/>
            <person name="Gallardo-Guerrero K."/>
            <person name="Delaux P.-M."/>
            <person name="Salse J."/>
            <person name="Berges H."/>
            <person name="Guyot R."/>
            <person name="Gouzy J."/>
            <person name="Peret B."/>
        </authorList>
    </citation>
    <scope>NUCLEOTIDE SEQUENCE [LARGE SCALE GENOMIC DNA]</scope>
    <source>
        <strain evidence="2">cv. Amiga</strain>
    </source>
</reference>
<dbReference type="AlphaFoldDB" id="A0A6A4PW58"/>
<organism evidence="1 2">
    <name type="scientific">Lupinus albus</name>
    <name type="common">White lupine</name>
    <name type="synonym">Lupinus termis</name>
    <dbReference type="NCBI Taxonomy" id="3870"/>
    <lineage>
        <taxon>Eukaryota</taxon>
        <taxon>Viridiplantae</taxon>
        <taxon>Streptophyta</taxon>
        <taxon>Embryophyta</taxon>
        <taxon>Tracheophyta</taxon>
        <taxon>Spermatophyta</taxon>
        <taxon>Magnoliopsida</taxon>
        <taxon>eudicotyledons</taxon>
        <taxon>Gunneridae</taxon>
        <taxon>Pentapetalae</taxon>
        <taxon>rosids</taxon>
        <taxon>fabids</taxon>
        <taxon>Fabales</taxon>
        <taxon>Fabaceae</taxon>
        <taxon>Papilionoideae</taxon>
        <taxon>50 kb inversion clade</taxon>
        <taxon>genistoids sensu lato</taxon>
        <taxon>core genistoids</taxon>
        <taxon>Genisteae</taxon>
        <taxon>Lupinus</taxon>
    </lineage>
</organism>
<protein>
    <submittedName>
        <fullName evidence="1">Uncharacterized protein</fullName>
    </submittedName>
</protein>
<evidence type="ECO:0000313" key="1">
    <source>
        <dbReference type="EMBL" id="KAE9605733.1"/>
    </source>
</evidence>
<sequence>MVSQHSFHWFPTALALNWASQYGCDYGHVQLLETLSSYSNSLLYHHGGHFYHSCNFPFLYLWNDLAGRFQSHFDTAAYHLQNADKYWWQVY</sequence>
<proteinExistence type="predicted"/>